<name>A0A3L8SDG9_CHLGU</name>
<evidence type="ECO:0000313" key="1">
    <source>
        <dbReference type="EMBL" id="RLW00122.1"/>
    </source>
</evidence>
<comment type="caution">
    <text evidence="1">The sequence shown here is derived from an EMBL/GenBank/DDBJ whole genome shotgun (WGS) entry which is preliminary data.</text>
</comment>
<sequence length="99" mass="10992">MLAFLARSRAVIGGLQSPPRCTAGEPFGVLDLCFFGLTKVYFPRNFCHQIAQFPRNVFGTYGGTKCPWTHRACTAGPQSAIFRAVDTPDTDVTRFQFIE</sequence>
<organism evidence="1 2">
    <name type="scientific">Chloebia gouldiae</name>
    <name type="common">Gouldian finch</name>
    <name type="synonym">Erythrura gouldiae</name>
    <dbReference type="NCBI Taxonomy" id="44316"/>
    <lineage>
        <taxon>Eukaryota</taxon>
        <taxon>Metazoa</taxon>
        <taxon>Chordata</taxon>
        <taxon>Craniata</taxon>
        <taxon>Vertebrata</taxon>
        <taxon>Euteleostomi</taxon>
        <taxon>Archelosauria</taxon>
        <taxon>Archosauria</taxon>
        <taxon>Dinosauria</taxon>
        <taxon>Saurischia</taxon>
        <taxon>Theropoda</taxon>
        <taxon>Coelurosauria</taxon>
        <taxon>Aves</taxon>
        <taxon>Neognathae</taxon>
        <taxon>Neoaves</taxon>
        <taxon>Telluraves</taxon>
        <taxon>Australaves</taxon>
        <taxon>Passeriformes</taxon>
        <taxon>Passeroidea</taxon>
        <taxon>Passeridae</taxon>
        <taxon>Chloebia</taxon>
    </lineage>
</organism>
<gene>
    <name evidence="1" type="ORF">DV515_00008992</name>
</gene>
<protein>
    <submittedName>
        <fullName evidence="1">Uncharacterized protein</fullName>
    </submittedName>
</protein>
<dbReference type="EMBL" id="QUSF01000028">
    <property type="protein sequence ID" value="RLW00122.1"/>
    <property type="molecule type" value="Genomic_DNA"/>
</dbReference>
<reference evidence="1 2" key="1">
    <citation type="journal article" date="2018" name="Proc. R. Soc. B">
        <title>A non-coding region near Follistatin controls head colour polymorphism in the Gouldian finch.</title>
        <authorList>
            <person name="Toomey M.B."/>
            <person name="Marques C.I."/>
            <person name="Andrade P."/>
            <person name="Araujo P.M."/>
            <person name="Sabatino S."/>
            <person name="Gazda M.A."/>
            <person name="Afonso S."/>
            <person name="Lopes R.J."/>
            <person name="Corbo J.C."/>
            <person name="Carneiro M."/>
        </authorList>
    </citation>
    <scope>NUCLEOTIDE SEQUENCE [LARGE SCALE GENOMIC DNA]</scope>
    <source>
        <strain evidence="1">Red01</strain>
        <tissue evidence="1">Muscle</tissue>
    </source>
</reference>
<keyword evidence="2" id="KW-1185">Reference proteome</keyword>
<accession>A0A3L8SDG9</accession>
<dbReference type="AlphaFoldDB" id="A0A3L8SDG9"/>
<evidence type="ECO:0000313" key="2">
    <source>
        <dbReference type="Proteomes" id="UP000276834"/>
    </source>
</evidence>
<proteinExistence type="predicted"/>
<dbReference type="Proteomes" id="UP000276834">
    <property type="component" value="Unassembled WGS sequence"/>
</dbReference>